<evidence type="ECO:0000313" key="2">
    <source>
        <dbReference type="Proteomes" id="UP000645217"/>
    </source>
</evidence>
<gene>
    <name evidence="1" type="ORF">GCM10007964_26620</name>
</gene>
<dbReference type="Gene3D" id="2.80.10.50">
    <property type="match status" value="1"/>
</dbReference>
<reference evidence="1" key="1">
    <citation type="journal article" date="2014" name="Int. J. Syst. Evol. Microbiol.">
        <title>Complete genome sequence of Corynebacterium casei LMG S-19264T (=DSM 44701T), isolated from a smear-ripened cheese.</title>
        <authorList>
            <consortium name="US DOE Joint Genome Institute (JGI-PGF)"/>
            <person name="Walter F."/>
            <person name="Albersmeier A."/>
            <person name="Kalinowski J."/>
            <person name="Ruckert C."/>
        </authorList>
    </citation>
    <scope>NUCLEOTIDE SEQUENCE</scope>
    <source>
        <strain evidence="1">JCM 13064</strain>
    </source>
</reference>
<reference evidence="1" key="2">
    <citation type="submission" date="2020-09" db="EMBL/GenBank/DDBJ databases">
        <authorList>
            <person name="Sun Q."/>
            <person name="Ohkuma M."/>
        </authorList>
    </citation>
    <scope>NUCLEOTIDE SEQUENCE</scope>
    <source>
        <strain evidence="1">JCM 13064</strain>
    </source>
</reference>
<dbReference type="InterPro" id="IPR008999">
    <property type="entry name" value="Actin-crosslinking"/>
</dbReference>
<evidence type="ECO:0000313" key="1">
    <source>
        <dbReference type="EMBL" id="GGK82655.1"/>
    </source>
</evidence>
<name>A0A917R1S7_9ACTN</name>
<dbReference type="EMBL" id="BMNT01000013">
    <property type="protein sequence ID" value="GGK82655.1"/>
    <property type="molecule type" value="Genomic_DNA"/>
</dbReference>
<dbReference type="SUPFAM" id="SSF50405">
    <property type="entry name" value="Actin-crosslinking proteins"/>
    <property type="match status" value="1"/>
</dbReference>
<proteinExistence type="predicted"/>
<accession>A0A917R1S7</accession>
<sequence>MAGFMKPSDTARATGPICDDMKIKSLGNDRLLAPELDYTGYVKGMVRARTISAGEWEWFTVCKHDGGFETILAWAANRYLAAELDYTGADTGMLRARSTSIREWEKFDIQCPSYCTIRSLANNKYVAAELAYTGSGYGMLRARSTSVGAWEKFQ</sequence>
<keyword evidence="2" id="KW-1185">Reference proteome</keyword>
<dbReference type="AlphaFoldDB" id="A0A917R1S7"/>
<organism evidence="1 2">
    <name type="scientific">Sphaerisporangium melleum</name>
    <dbReference type="NCBI Taxonomy" id="321316"/>
    <lineage>
        <taxon>Bacteria</taxon>
        <taxon>Bacillati</taxon>
        <taxon>Actinomycetota</taxon>
        <taxon>Actinomycetes</taxon>
        <taxon>Streptosporangiales</taxon>
        <taxon>Streptosporangiaceae</taxon>
        <taxon>Sphaerisporangium</taxon>
    </lineage>
</organism>
<protein>
    <submittedName>
        <fullName evidence="1">Uncharacterized protein</fullName>
    </submittedName>
</protein>
<comment type="caution">
    <text evidence="1">The sequence shown here is derived from an EMBL/GenBank/DDBJ whole genome shotgun (WGS) entry which is preliminary data.</text>
</comment>
<dbReference type="CDD" id="cd00257">
    <property type="entry name" value="beta-trefoil_FSCN-like"/>
    <property type="match status" value="1"/>
</dbReference>
<dbReference type="Proteomes" id="UP000645217">
    <property type="component" value="Unassembled WGS sequence"/>
</dbReference>